<evidence type="ECO:0000256" key="1">
    <source>
        <dbReference type="ARBA" id="ARBA00004370"/>
    </source>
</evidence>
<dbReference type="AlphaFoldDB" id="A0A067GP95"/>
<evidence type="ECO:0000256" key="7">
    <source>
        <dbReference type="SAM" id="Phobius"/>
    </source>
</evidence>
<keyword evidence="4" id="KW-0029">Amino-acid transport</keyword>
<dbReference type="EMBL" id="KK784876">
    <property type="protein sequence ID" value="KDO80520.1"/>
    <property type="molecule type" value="Genomic_DNA"/>
</dbReference>
<keyword evidence="10" id="KW-1185">Reference proteome</keyword>
<evidence type="ECO:0000259" key="8">
    <source>
        <dbReference type="Pfam" id="PF01490"/>
    </source>
</evidence>
<keyword evidence="2" id="KW-0813">Transport</keyword>
<dbReference type="GO" id="GO:0006865">
    <property type="term" value="P:amino acid transport"/>
    <property type="evidence" value="ECO:0007669"/>
    <property type="project" value="UniProtKB-KW"/>
</dbReference>
<protein>
    <recommendedName>
        <fullName evidence="8">Amino acid transporter transmembrane domain-containing protein</fullName>
    </recommendedName>
</protein>
<name>A0A067GP95_CITSI</name>
<evidence type="ECO:0000313" key="9">
    <source>
        <dbReference type="EMBL" id="KDO80520.1"/>
    </source>
</evidence>
<reference evidence="9 10" key="1">
    <citation type="submission" date="2014-04" db="EMBL/GenBank/DDBJ databases">
        <authorList>
            <consortium name="International Citrus Genome Consortium"/>
            <person name="Gmitter F."/>
            <person name="Chen C."/>
            <person name="Farmerie W."/>
            <person name="Harkins T."/>
            <person name="Desany B."/>
            <person name="Mohiuddin M."/>
            <person name="Kodira C."/>
            <person name="Borodovsky M."/>
            <person name="Lomsadze A."/>
            <person name="Burns P."/>
            <person name="Jenkins J."/>
            <person name="Prochnik S."/>
            <person name="Shu S."/>
            <person name="Chapman J."/>
            <person name="Pitluck S."/>
            <person name="Schmutz J."/>
            <person name="Rokhsar D."/>
        </authorList>
    </citation>
    <scope>NUCLEOTIDE SEQUENCE</scope>
</reference>
<accession>A0A067GP95</accession>
<dbReference type="Pfam" id="PF01490">
    <property type="entry name" value="Aa_trans"/>
    <property type="match status" value="1"/>
</dbReference>
<keyword evidence="5 7" id="KW-1133">Transmembrane helix</keyword>
<feature type="non-terminal residue" evidence="9">
    <location>
        <position position="144"/>
    </location>
</feature>
<gene>
    <name evidence="9" type="ORF">CISIN_1g0115801mg</name>
</gene>
<feature type="domain" description="Amino acid transporter transmembrane" evidence="8">
    <location>
        <begin position="34"/>
        <end position="144"/>
    </location>
</feature>
<keyword evidence="6 7" id="KW-0472">Membrane</keyword>
<feature type="transmembrane region" description="Helical" evidence="7">
    <location>
        <begin position="38"/>
        <end position="60"/>
    </location>
</feature>
<dbReference type="Proteomes" id="UP000027120">
    <property type="component" value="Unassembled WGS sequence"/>
</dbReference>
<proteinExistence type="predicted"/>
<dbReference type="GO" id="GO:0016020">
    <property type="term" value="C:membrane"/>
    <property type="evidence" value="ECO:0007669"/>
    <property type="project" value="UniProtKB-SubCell"/>
</dbReference>
<sequence length="144" mass="15386">MAGVTAAKNQHQVFDVSLPESGPKCFDDDGRLKRTGTLWTASAHIITAVIGSGVLSLAWATAQLGWIAGPSVMFLFSFVTYYTSTLLAACYRSGDPVTGKRNYTYVDAVRSNLGGFQVKICGLVQYLNLFGVAIGYTIASSISM</sequence>
<dbReference type="InterPro" id="IPR013057">
    <property type="entry name" value="AA_transpt_TM"/>
</dbReference>
<comment type="subcellular location">
    <subcellularLocation>
        <location evidence="1">Membrane</location>
    </subcellularLocation>
</comment>
<keyword evidence="3 7" id="KW-0812">Transmembrane</keyword>
<evidence type="ECO:0000256" key="6">
    <source>
        <dbReference type="ARBA" id="ARBA00023136"/>
    </source>
</evidence>
<evidence type="ECO:0000256" key="5">
    <source>
        <dbReference type="ARBA" id="ARBA00022989"/>
    </source>
</evidence>
<evidence type="ECO:0000256" key="4">
    <source>
        <dbReference type="ARBA" id="ARBA00022970"/>
    </source>
</evidence>
<feature type="transmembrane region" description="Helical" evidence="7">
    <location>
        <begin position="72"/>
        <end position="91"/>
    </location>
</feature>
<evidence type="ECO:0000256" key="2">
    <source>
        <dbReference type="ARBA" id="ARBA00022448"/>
    </source>
</evidence>
<organism evidence="9 10">
    <name type="scientific">Citrus sinensis</name>
    <name type="common">Sweet orange</name>
    <name type="synonym">Citrus aurantium var. sinensis</name>
    <dbReference type="NCBI Taxonomy" id="2711"/>
    <lineage>
        <taxon>Eukaryota</taxon>
        <taxon>Viridiplantae</taxon>
        <taxon>Streptophyta</taxon>
        <taxon>Embryophyta</taxon>
        <taxon>Tracheophyta</taxon>
        <taxon>Spermatophyta</taxon>
        <taxon>Magnoliopsida</taxon>
        <taxon>eudicotyledons</taxon>
        <taxon>Gunneridae</taxon>
        <taxon>Pentapetalae</taxon>
        <taxon>rosids</taxon>
        <taxon>malvids</taxon>
        <taxon>Sapindales</taxon>
        <taxon>Rutaceae</taxon>
        <taxon>Aurantioideae</taxon>
        <taxon>Citrus</taxon>
    </lineage>
</organism>
<evidence type="ECO:0000313" key="10">
    <source>
        <dbReference type="Proteomes" id="UP000027120"/>
    </source>
</evidence>
<evidence type="ECO:0000256" key="3">
    <source>
        <dbReference type="ARBA" id="ARBA00022692"/>
    </source>
</evidence>
<dbReference type="PANTHER" id="PTHR48017">
    <property type="entry name" value="OS05G0424000 PROTEIN-RELATED"/>
    <property type="match status" value="1"/>
</dbReference>